<evidence type="ECO:0000313" key="2">
    <source>
        <dbReference type="EMBL" id="KAG6456252.1"/>
    </source>
</evidence>
<reference evidence="2" key="2">
    <citation type="submission" date="2020-12" db="EMBL/GenBank/DDBJ databases">
        <authorList>
            <person name="Kanost M."/>
        </authorList>
    </citation>
    <scope>NUCLEOTIDE SEQUENCE</scope>
</reference>
<keyword evidence="1" id="KW-0732">Signal</keyword>
<accession>A0A921ZE32</accession>
<evidence type="ECO:0000313" key="3">
    <source>
        <dbReference type="Proteomes" id="UP000791440"/>
    </source>
</evidence>
<proteinExistence type="predicted"/>
<dbReference type="Proteomes" id="UP000791440">
    <property type="component" value="Unassembled WGS sequence"/>
</dbReference>
<name>A0A921ZE32_MANSE</name>
<sequence length="351" mass="40726">MAKDFWVFCLFAYFVRADTDYELYNNDGWIPITNVQAYNTRRSDVEGGYIKENNEYHNLNDFIQVVTPEVRNGKDFSHLEIIPIKHSKSRDEFEVIKQARSSIDPRDRGKGHYRYYFKIANDFNKPSHLYIVKLSGSTVCSERNTNVTPKINPVVQSDASRFDRSLRMLYKQTTDNKAVVTEKTLNTHEQNGNTNVNLEENKTLERKNYEVTEEAESDIKHGYVYETPKPNTSNKLNLTDKLFNILAKYNIRADDDLPNYDLSLKDKVRNPSTSEMVRPFDFKARGYNSPDHLPVDPLLAVFLSHYGHYLPTAYGIRNNYNNGYGYLASNNIHNNKPFGMYKMFSDTDAPN</sequence>
<comment type="caution">
    <text evidence="2">The sequence shown here is derived from an EMBL/GenBank/DDBJ whole genome shotgun (WGS) entry which is preliminary data.</text>
</comment>
<feature type="chain" id="PRO_5037575230" evidence="1">
    <location>
        <begin position="18"/>
        <end position="351"/>
    </location>
</feature>
<dbReference type="AlphaFoldDB" id="A0A921ZE32"/>
<gene>
    <name evidence="2" type="ORF">O3G_MSEX009617</name>
</gene>
<keyword evidence="3" id="KW-1185">Reference proteome</keyword>
<protein>
    <submittedName>
        <fullName evidence="2">Uncharacterized protein</fullName>
    </submittedName>
</protein>
<organism evidence="2 3">
    <name type="scientific">Manduca sexta</name>
    <name type="common">Tobacco hawkmoth</name>
    <name type="synonym">Tobacco hornworm</name>
    <dbReference type="NCBI Taxonomy" id="7130"/>
    <lineage>
        <taxon>Eukaryota</taxon>
        <taxon>Metazoa</taxon>
        <taxon>Ecdysozoa</taxon>
        <taxon>Arthropoda</taxon>
        <taxon>Hexapoda</taxon>
        <taxon>Insecta</taxon>
        <taxon>Pterygota</taxon>
        <taxon>Neoptera</taxon>
        <taxon>Endopterygota</taxon>
        <taxon>Lepidoptera</taxon>
        <taxon>Glossata</taxon>
        <taxon>Ditrysia</taxon>
        <taxon>Bombycoidea</taxon>
        <taxon>Sphingidae</taxon>
        <taxon>Sphinginae</taxon>
        <taxon>Sphingini</taxon>
        <taxon>Manduca</taxon>
    </lineage>
</organism>
<evidence type="ECO:0000256" key="1">
    <source>
        <dbReference type="SAM" id="SignalP"/>
    </source>
</evidence>
<reference evidence="2" key="1">
    <citation type="journal article" date="2016" name="Insect Biochem. Mol. Biol.">
        <title>Multifaceted biological insights from a draft genome sequence of the tobacco hornworm moth, Manduca sexta.</title>
        <authorList>
            <person name="Kanost M.R."/>
            <person name="Arrese E.L."/>
            <person name="Cao X."/>
            <person name="Chen Y.R."/>
            <person name="Chellapilla S."/>
            <person name="Goldsmith M.R."/>
            <person name="Grosse-Wilde E."/>
            <person name="Heckel D.G."/>
            <person name="Herndon N."/>
            <person name="Jiang H."/>
            <person name="Papanicolaou A."/>
            <person name="Qu J."/>
            <person name="Soulages J.L."/>
            <person name="Vogel H."/>
            <person name="Walters J."/>
            <person name="Waterhouse R.M."/>
            <person name="Ahn S.J."/>
            <person name="Almeida F.C."/>
            <person name="An C."/>
            <person name="Aqrawi P."/>
            <person name="Bretschneider A."/>
            <person name="Bryant W.B."/>
            <person name="Bucks S."/>
            <person name="Chao H."/>
            <person name="Chevignon G."/>
            <person name="Christen J.M."/>
            <person name="Clarke D.F."/>
            <person name="Dittmer N.T."/>
            <person name="Ferguson L.C.F."/>
            <person name="Garavelou S."/>
            <person name="Gordon K.H.J."/>
            <person name="Gunaratna R.T."/>
            <person name="Han Y."/>
            <person name="Hauser F."/>
            <person name="He Y."/>
            <person name="Heidel-Fischer H."/>
            <person name="Hirsh A."/>
            <person name="Hu Y."/>
            <person name="Jiang H."/>
            <person name="Kalra D."/>
            <person name="Klinner C."/>
            <person name="Konig C."/>
            <person name="Kovar C."/>
            <person name="Kroll A.R."/>
            <person name="Kuwar S.S."/>
            <person name="Lee S.L."/>
            <person name="Lehman R."/>
            <person name="Li K."/>
            <person name="Li Z."/>
            <person name="Liang H."/>
            <person name="Lovelace S."/>
            <person name="Lu Z."/>
            <person name="Mansfield J.H."/>
            <person name="McCulloch K.J."/>
            <person name="Mathew T."/>
            <person name="Morton B."/>
            <person name="Muzny D.M."/>
            <person name="Neunemann D."/>
            <person name="Ongeri F."/>
            <person name="Pauchet Y."/>
            <person name="Pu L.L."/>
            <person name="Pyrousis I."/>
            <person name="Rao X.J."/>
            <person name="Redding A."/>
            <person name="Roesel C."/>
            <person name="Sanchez-Gracia A."/>
            <person name="Schaack S."/>
            <person name="Shukla A."/>
            <person name="Tetreau G."/>
            <person name="Wang Y."/>
            <person name="Xiong G.H."/>
            <person name="Traut W."/>
            <person name="Walsh T.K."/>
            <person name="Worley K.C."/>
            <person name="Wu D."/>
            <person name="Wu W."/>
            <person name="Wu Y.Q."/>
            <person name="Zhang X."/>
            <person name="Zou Z."/>
            <person name="Zucker H."/>
            <person name="Briscoe A.D."/>
            <person name="Burmester T."/>
            <person name="Clem R.J."/>
            <person name="Feyereisen R."/>
            <person name="Grimmelikhuijzen C.J.P."/>
            <person name="Hamodrakas S.J."/>
            <person name="Hansson B.S."/>
            <person name="Huguet E."/>
            <person name="Jermiin L.S."/>
            <person name="Lan Q."/>
            <person name="Lehman H.K."/>
            <person name="Lorenzen M."/>
            <person name="Merzendorfer H."/>
            <person name="Michalopoulos I."/>
            <person name="Morton D.B."/>
            <person name="Muthukrishnan S."/>
            <person name="Oakeshott J.G."/>
            <person name="Palmer W."/>
            <person name="Park Y."/>
            <person name="Passarelli A.L."/>
            <person name="Rozas J."/>
            <person name="Schwartz L.M."/>
            <person name="Smith W."/>
            <person name="Southgate A."/>
            <person name="Vilcinskas A."/>
            <person name="Vogt R."/>
            <person name="Wang P."/>
            <person name="Werren J."/>
            <person name="Yu X.Q."/>
            <person name="Zhou J.J."/>
            <person name="Brown S.J."/>
            <person name="Scherer S.E."/>
            <person name="Richards S."/>
            <person name="Blissard G.W."/>
        </authorList>
    </citation>
    <scope>NUCLEOTIDE SEQUENCE</scope>
</reference>
<feature type="signal peptide" evidence="1">
    <location>
        <begin position="1"/>
        <end position="17"/>
    </location>
</feature>
<dbReference type="EMBL" id="JH668507">
    <property type="protein sequence ID" value="KAG6456252.1"/>
    <property type="molecule type" value="Genomic_DNA"/>
</dbReference>